<feature type="compositionally biased region" description="Pro residues" evidence="1">
    <location>
        <begin position="27"/>
        <end position="39"/>
    </location>
</feature>
<reference evidence="3" key="1">
    <citation type="journal article" date="2017" name="Nat. Microbiol.">
        <title>Global analysis of biosynthetic gene clusters reveals vast potential of secondary metabolite production in Penicillium species.</title>
        <authorList>
            <person name="Nielsen J.C."/>
            <person name="Grijseels S."/>
            <person name="Prigent S."/>
            <person name="Ji B."/>
            <person name="Dainat J."/>
            <person name="Nielsen K.F."/>
            <person name="Frisvad J.C."/>
            <person name="Workman M."/>
            <person name="Nielsen J."/>
        </authorList>
    </citation>
    <scope>NUCLEOTIDE SEQUENCE [LARGE SCALE GENOMIC DNA]</scope>
    <source>
        <strain evidence="3">IBT 29525</strain>
    </source>
</reference>
<feature type="region of interest" description="Disordered" evidence="1">
    <location>
        <begin position="66"/>
        <end position="105"/>
    </location>
</feature>
<dbReference type="EMBL" id="MDYO01000005">
    <property type="protein sequence ID" value="OQE00880.1"/>
    <property type="molecule type" value="Genomic_DNA"/>
</dbReference>
<keyword evidence="3" id="KW-1185">Reference proteome</keyword>
<dbReference type="Proteomes" id="UP000191612">
    <property type="component" value="Unassembled WGS sequence"/>
</dbReference>
<feature type="region of interest" description="Disordered" evidence="1">
    <location>
        <begin position="26"/>
        <end position="46"/>
    </location>
</feature>
<protein>
    <submittedName>
        <fullName evidence="2">Uncharacterized protein</fullName>
    </submittedName>
</protein>
<feature type="compositionally biased region" description="Basic and acidic residues" evidence="1">
    <location>
        <begin position="66"/>
        <end position="84"/>
    </location>
</feature>
<evidence type="ECO:0000256" key="1">
    <source>
        <dbReference type="SAM" id="MobiDB-lite"/>
    </source>
</evidence>
<dbReference type="AlphaFoldDB" id="A0A1V6RH57"/>
<name>A0A1V6RH57_9EURO</name>
<feature type="compositionally biased region" description="Basic and acidic residues" evidence="1">
    <location>
        <begin position="95"/>
        <end position="105"/>
    </location>
</feature>
<evidence type="ECO:0000313" key="2">
    <source>
        <dbReference type="EMBL" id="OQE00880.1"/>
    </source>
</evidence>
<proteinExistence type="predicted"/>
<evidence type="ECO:0000313" key="3">
    <source>
        <dbReference type="Proteomes" id="UP000191612"/>
    </source>
</evidence>
<comment type="caution">
    <text evidence="2">The sequence shown here is derived from an EMBL/GenBank/DDBJ whole genome shotgun (WGS) entry which is preliminary data.</text>
</comment>
<organism evidence="2 3">
    <name type="scientific">Penicillium solitum</name>
    <dbReference type="NCBI Taxonomy" id="60172"/>
    <lineage>
        <taxon>Eukaryota</taxon>
        <taxon>Fungi</taxon>
        <taxon>Dikarya</taxon>
        <taxon>Ascomycota</taxon>
        <taxon>Pezizomycotina</taxon>
        <taxon>Eurotiomycetes</taxon>
        <taxon>Eurotiomycetidae</taxon>
        <taxon>Eurotiales</taxon>
        <taxon>Aspergillaceae</taxon>
        <taxon>Penicillium</taxon>
    </lineage>
</organism>
<accession>A0A1V6RH57</accession>
<gene>
    <name evidence="2" type="ORF">PENSOL_c005G09964</name>
</gene>
<sequence length="105" mass="11887">MAQLLQFQQNQLALLQMQYGQGNPGLPLFPQPIQPPMPKPVMAQPAANDPWKEKFDLMAARVKELEQKENERLARHGEELRHETGSTLDPPPESVEPKPPTRAEI</sequence>